<dbReference type="RefSeq" id="XP_009848102.1">
    <property type="nucleotide sequence ID" value="XM_009849800.1"/>
</dbReference>
<name>F8MF76_NEUT8</name>
<dbReference type="GeneID" id="20822338"/>
<proteinExistence type="predicted"/>
<organism evidence="1 2">
    <name type="scientific">Neurospora tetrasperma (strain FGSC 2508 / ATCC MYA-4615 / P0657)</name>
    <dbReference type="NCBI Taxonomy" id="510951"/>
    <lineage>
        <taxon>Eukaryota</taxon>
        <taxon>Fungi</taxon>
        <taxon>Dikarya</taxon>
        <taxon>Ascomycota</taxon>
        <taxon>Pezizomycotina</taxon>
        <taxon>Sordariomycetes</taxon>
        <taxon>Sordariomycetidae</taxon>
        <taxon>Sordariales</taxon>
        <taxon>Sordariaceae</taxon>
        <taxon>Neurospora</taxon>
    </lineage>
</organism>
<dbReference type="KEGG" id="nte:NEUTE1DRAFT107502"/>
<sequence>MPSPNLISHISSRVDWLTGSRLGRDQPRSITDVGSEDIALLASVNVVGTDTDNKRRTMMDRPQSSGSIDDLYVQVQHGDIRYSKYYMRHQPAAAGPGTKSMKLYRIVSDLIVMPHGSPQPMELDAPGGGVWYPLVPFVAQVSQVGLCKNWAGLEQDTWPLSARPVASPFFSPTLVSLRPHPLTAQGRTTTNSCLAVLQLPSCLCACEVGDPFEFKFGAGWLVLFWGVDYKIRSSSAC</sequence>
<dbReference type="HOGENOM" id="CLU_1195165_0_0_1"/>
<accession>F8MF76</accession>
<dbReference type="EMBL" id="GL891302">
    <property type="protein sequence ID" value="EGO60930.1"/>
    <property type="molecule type" value="Genomic_DNA"/>
</dbReference>
<keyword evidence="2" id="KW-1185">Reference proteome</keyword>
<dbReference type="AlphaFoldDB" id="F8MF76"/>
<evidence type="ECO:0000313" key="2">
    <source>
        <dbReference type="Proteomes" id="UP000008065"/>
    </source>
</evidence>
<protein>
    <submittedName>
        <fullName evidence="1">Uncharacterized protein</fullName>
    </submittedName>
</protein>
<gene>
    <name evidence="1" type="ORF">NEUTE1DRAFT_107502</name>
</gene>
<reference evidence="2" key="1">
    <citation type="journal article" date="2011" name="Genetics">
        <title>Massive changes in genome architecture accompany the transition to self-fertility in the filamentous fungus Neurospora tetrasperma.</title>
        <authorList>
            <person name="Ellison C.E."/>
            <person name="Stajich J.E."/>
            <person name="Jacobson D.J."/>
            <person name="Natvig D.O."/>
            <person name="Lapidus A."/>
            <person name="Foster B."/>
            <person name="Aerts A."/>
            <person name="Riley R."/>
            <person name="Lindquist E.A."/>
            <person name="Grigoriev I.V."/>
            <person name="Taylor J.W."/>
        </authorList>
    </citation>
    <scope>NUCLEOTIDE SEQUENCE [LARGE SCALE GENOMIC DNA]</scope>
    <source>
        <strain evidence="2">FGSC 2508 / P0657</strain>
    </source>
</reference>
<evidence type="ECO:0000313" key="1">
    <source>
        <dbReference type="EMBL" id="EGO60930.1"/>
    </source>
</evidence>
<dbReference type="Proteomes" id="UP000008065">
    <property type="component" value="Unassembled WGS sequence"/>
</dbReference>
<dbReference type="VEuPathDB" id="FungiDB:NEUTE1DRAFT_107502"/>